<keyword evidence="4" id="KW-0028">Amino-acid biosynthesis</keyword>
<evidence type="ECO:0000313" key="10">
    <source>
        <dbReference type="EMBL" id="KAJ8907627.1"/>
    </source>
</evidence>
<dbReference type="Pfam" id="PF22698">
    <property type="entry name" value="Semialdhyde_dhC_1"/>
    <property type="match status" value="1"/>
</dbReference>
<dbReference type="AlphaFoldDB" id="A0AAV8V2M0"/>
<sequence>MDRSAGFVSVGVGYEVRGGRARCVRKAVETIDVAILGASGYTGAELLRMLAVHPKAKIAAMTADRSAGKPIGEVFPQYGFGSQFAQSLPDLVKVAEVEDWSKYDLIFCCLPHATTQEIISGIPLETTKVVDLSADFRLSNIDTYTAWYGEHKAPYLQKEAVYGLVEHKRDEVRDARLVANPGCYPTAAQLALIPLLKNKSISSTDIIIDAKSGATGAGRSAKVGTLFCEVSDGMHAYGIAQHRHAPEIEQGLSEVTGEDVLVNFTPHLIPMNRGILETIFVKTSESPGALRQQLIEAYEDEPFVHVLPEGVSPHTRHVRGSNHCVMNVFPDRLPGRAIIVSVIDNVVKGASGQAIQNMNVMMGFDETMGLEGQPFFP</sequence>
<dbReference type="EC" id="1.2.1.38" evidence="2"/>
<evidence type="ECO:0000256" key="3">
    <source>
        <dbReference type="ARBA" id="ARBA00022571"/>
    </source>
</evidence>
<dbReference type="NCBIfam" id="TIGR01850">
    <property type="entry name" value="argC"/>
    <property type="match status" value="1"/>
</dbReference>
<dbReference type="InterPro" id="IPR000534">
    <property type="entry name" value="Semialdehyde_DH_NAD-bd"/>
</dbReference>
<name>A0AAV8V2M0_9RHOD</name>
<comment type="catalytic activity">
    <reaction evidence="7">
        <text>N-acetyl-L-glutamate 5-semialdehyde + phosphate + NADP(+) = N-acetyl-L-glutamyl 5-phosphate + NADPH + H(+)</text>
        <dbReference type="Rhea" id="RHEA:21588"/>
        <dbReference type="ChEBI" id="CHEBI:15378"/>
        <dbReference type="ChEBI" id="CHEBI:29123"/>
        <dbReference type="ChEBI" id="CHEBI:43474"/>
        <dbReference type="ChEBI" id="CHEBI:57783"/>
        <dbReference type="ChEBI" id="CHEBI:57936"/>
        <dbReference type="ChEBI" id="CHEBI:58349"/>
        <dbReference type="EC" id="1.2.1.38"/>
    </reaction>
</comment>
<evidence type="ECO:0000256" key="4">
    <source>
        <dbReference type="ARBA" id="ARBA00022605"/>
    </source>
</evidence>
<feature type="domain" description="Semialdehyde dehydrogenase NAD-binding" evidence="9">
    <location>
        <begin position="32"/>
        <end position="175"/>
    </location>
</feature>
<dbReference type="InterPro" id="IPR036291">
    <property type="entry name" value="NAD(P)-bd_dom_sf"/>
</dbReference>
<comment type="pathway">
    <text evidence="1">Amino-acid biosynthesis; L-arginine biosynthesis; N(2)-acetyl-L-ornithine from L-glutamate: step 3/4.</text>
</comment>
<keyword evidence="3" id="KW-0055">Arginine biosynthesis</keyword>
<dbReference type="Proteomes" id="UP001157974">
    <property type="component" value="Unassembled WGS sequence"/>
</dbReference>
<accession>A0AAV8V2M0</accession>
<evidence type="ECO:0000259" key="9">
    <source>
        <dbReference type="SMART" id="SM00859"/>
    </source>
</evidence>
<keyword evidence="5" id="KW-0521">NADP</keyword>
<dbReference type="Pfam" id="PF01118">
    <property type="entry name" value="Semialdhyde_dh"/>
    <property type="match status" value="1"/>
</dbReference>
<evidence type="ECO:0000256" key="6">
    <source>
        <dbReference type="ARBA" id="ARBA00023002"/>
    </source>
</evidence>
<dbReference type="CDD" id="cd23934">
    <property type="entry name" value="AGPR_1_C"/>
    <property type="match status" value="1"/>
</dbReference>
<protein>
    <recommendedName>
        <fullName evidence="2">N-acetyl-gamma-glutamyl-phosphate reductase</fullName>
        <ecNumber evidence="2">1.2.1.38</ecNumber>
    </recommendedName>
</protein>
<dbReference type="PANTHER" id="PTHR32338">
    <property type="entry name" value="N-ACETYL-GAMMA-GLUTAMYL-PHOSPHATE REDUCTASE, CHLOROPLASTIC-RELATED-RELATED"/>
    <property type="match status" value="1"/>
</dbReference>
<evidence type="ECO:0000256" key="1">
    <source>
        <dbReference type="ARBA" id="ARBA00004862"/>
    </source>
</evidence>
<dbReference type="GO" id="GO:0070401">
    <property type="term" value="F:NADP+ binding"/>
    <property type="evidence" value="ECO:0007669"/>
    <property type="project" value="InterPro"/>
</dbReference>
<dbReference type="Gene3D" id="3.40.50.720">
    <property type="entry name" value="NAD(P)-binding Rossmann-like Domain"/>
    <property type="match status" value="1"/>
</dbReference>
<organism evidence="10 11">
    <name type="scientific">Rhodosorus marinus</name>
    <dbReference type="NCBI Taxonomy" id="101924"/>
    <lineage>
        <taxon>Eukaryota</taxon>
        <taxon>Rhodophyta</taxon>
        <taxon>Stylonematophyceae</taxon>
        <taxon>Stylonematales</taxon>
        <taxon>Stylonemataceae</taxon>
        <taxon>Rhodosorus</taxon>
    </lineage>
</organism>
<dbReference type="SUPFAM" id="SSF51735">
    <property type="entry name" value="NAD(P)-binding Rossmann-fold domains"/>
    <property type="match status" value="1"/>
</dbReference>
<dbReference type="GO" id="GO:0003942">
    <property type="term" value="F:N-acetyl-gamma-glutamyl-phosphate reductase activity"/>
    <property type="evidence" value="ECO:0007669"/>
    <property type="project" value="UniProtKB-EC"/>
</dbReference>
<evidence type="ECO:0000256" key="8">
    <source>
        <dbReference type="PROSITE-ProRule" id="PRU10010"/>
    </source>
</evidence>
<dbReference type="SUPFAM" id="SSF55347">
    <property type="entry name" value="Glyceraldehyde-3-phosphate dehydrogenase-like, C-terminal domain"/>
    <property type="match status" value="1"/>
</dbReference>
<dbReference type="Gene3D" id="3.30.360.10">
    <property type="entry name" value="Dihydrodipicolinate Reductase, domain 2"/>
    <property type="match status" value="1"/>
</dbReference>
<evidence type="ECO:0000256" key="2">
    <source>
        <dbReference type="ARBA" id="ARBA00013072"/>
    </source>
</evidence>
<dbReference type="CDD" id="cd17895">
    <property type="entry name" value="AGPR_1_N"/>
    <property type="match status" value="1"/>
</dbReference>
<evidence type="ECO:0000256" key="7">
    <source>
        <dbReference type="ARBA" id="ARBA00050557"/>
    </source>
</evidence>
<gene>
    <name evidence="10" type="ORF">NDN08_007737</name>
</gene>
<proteinExistence type="inferred from homology"/>
<reference evidence="10 11" key="1">
    <citation type="journal article" date="2023" name="Nat. Commun.">
        <title>Origin of minicircular mitochondrial genomes in red algae.</title>
        <authorList>
            <person name="Lee Y."/>
            <person name="Cho C.H."/>
            <person name="Lee Y.M."/>
            <person name="Park S.I."/>
            <person name="Yang J.H."/>
            <person name="West J.A."/>
            <person name="Bhattacharya D."/>
            <person name="Yoon H.S."/>
        </authorList>
    </citation>
    <scope>NUCLEOTIDE SEQUENCE [LARGE SCALE GENOMIC DNA]</scope>
    <source>
        <strain evidence="10 11">CCMP1338</strain>
        <tissue evidence="10">Whole cell</tissue>
    </source>
</reference>
<dbReference type="InterPro" id="IPR050085">
    <property type="entry name" value="AGPR"/>
</dbReference>
<dbReference type="PROSITE" id="PS01224">
    <property type="entry name" value="ARGC"/>
    <property type="match status" value="1"/>
</dbReference>
<evidence type="ECO:0000256" key="5">
    <source>
        <dbReference type="ARBA" id="ARBA00022857"/>
    </source>
</evidence>
<dbReference type="HAMAP" id="MF_00150">
    <property type="entry name" value="ArgC_type1"/>
    <property type="match status" value="1"/>
</dbReference>
<dbReference type="InterPro" id="IPR023013">
    <property type="entry name" value="AGPR_AS"/>
</dbReference>
<dbReference type="EMBL" id="JAMWBK010000002">
    <property type="protein sequence ID" value="KAJ8907627.1"/>
    <property type="molecule type" value="Genomic_DNA"/>
</dbReference>
<dbReference type="GO" id="GO:0006526">
    <property type="term" value="P:L-arginine biosynthetic process"/>
    <property type="evidence" value="ECO:0007669"/>
    <property type="project" value="UniProtKB-KW"/>
</dbReference>
<dbReference type="FunFam" id="3.30.360.10:FF:000014">
    <property type="entry name" value="N-acetyl-gamma-glutamyl-phosphate reductase"/>
    <property type="match status" value="1"/>
</dbReference>
<keyword evidence="6" id="KW-0560">Oxidoreductase</keyword>
<dbReference type="InterPro" id="IPR000706">
    <property type="entry name" value="AGPR_type-1"/>
</dbReference>
<comment type="caution">
    <text evidence="10">The sequence shown here is derived from an EMBL/GenBank/DDBJ whole genome shotgun (WGS) entry which is preliminary data.</text>
</comment>
<dbReference type="SMART" id="SM00859">
    <property type="entry name" value="Semialdhyde_dh"/>
    <property type="match status" value="1"/>
</dbReference>
<evidence type="ECO:0000313" key="11">
    <source>
        <dbReference type="Proteomes" id="UP001157974"/>
    </source>
</evidence>
<keyword evidence="11" id="KW-1185">Reference proteome</keyword>
<feature type="active site" evidence="8">
    <location>
        <position position="183"/>
    </location>
</feature>
<dbReference type="PANTHER" id="PTHR32338:SF10">
    <property type="entry name" value="N-ACETYL-GAMMA-GLUTAMYL-PHOSPHATE REDUCTASE, CHLOROPLASTIC-RELATED"/>
    <property type="match status" value="1"/>
</dbReference>
<dbReference type="InterPro" id="IPR058924">
    <property type="entry name" value="AGPR_dimerisation_dom"/>
</dbReference>
<dbReference type="GO" id="GO:0051287">
    <property type="term" value="F:NAD binding"/>
    <property type="evidence" value="ECO:0007669"/>
    <property type="project" value="InterPro"/>
</dbReference>